<evidence type="ECO:0000313" key="8">
    <source>
        <dbReference type="Proteomes" id="UP000663866"/>
    </source>
</evidence>
<name>A0A815V2Z8_9BILA</name>
<dbReference type="EMBL" id="CAJOBI010169291">
    <property type="protein sequence ID" value="CAF4882735.1"/>
    <property type="molecule type" value="Genomic_DNA"/>
</dbReference>
<evidence type="ECO:0000313" key="5">
    <source>
        <dbReference type="EMBL" id="CAF4882735.1"/>
    </source>
</evidence>
<dbReference type="EMBL" id="CAJOBJ010200443">
    <property type="protein sequence ID" value="CAF4981553.1"/>
    <property type="molecule type" value="Genomic_DNA"/>
</dbReference>
<proteinExistence type="predicted"/>
<evidence type="ECO:0000313" key="7">
    <source>
        <dbReference type="Proteomes" id="UP000663834"/>
    </source>
</evidence>
<dbReference type="EMBL" id="CAJNRE010000119">
    <property type="protein sequence ID" value="CAF1920046.1"/>
    <property type="molecule type" value="Genomic_DNA"/>
</dbReference>
<evidence type="ECO:0000313" key="3">
    <source>
        <dbReference type="EMBL" id="CAF2095055.1"/>
    </source>
</evidence>
<dbReference type="AlphaFoldDB" id="A0A815V2Z8"/>
<protein>
    <submittedName>
        <fullName evidence="1">Uncharacterized protein</fullName>
    </submittedName>
</protein>
<dbReference type="Proteomes" id="UP000663834">
    <property type="component" value="Unassembled WGS sequence"/>
</dbReference>
<dbReference type="EMBL" id="CAJNOW010007763">
    <property type="protein sequence ID" value="CAF1522413.1"/>
    <property type="molecule type" value="Genomic_DNA"/>
</dbReference>
<evidence type="ECO:0000313" key="2">
    <source>
        <dbReference type="EMBL" id="CAF1920046.1"/>
    </source>
</evidence>
<dbReference type="Proteomes" id="UP000681720">
    <property type="component" value="Unassembled WGS sequence"/>
</dbReference>
<dbReference type="Proteomes" id="UP000663866">
    <property type="component" value="Unassembled WGS sequence"/>
</dbReference>
<evidence type="ECO:0000313" key="1">
    <source>
        <dbReference type="EMBL" id="CAF1522413.1"/>
    </source>
</evidence>
<organism evidence="1 7">
    <name type="scientific">Rotaria magnacalcarata</name>
    <dbReference type="NCBI Taxonomy" id="392030"/>
    <lineage>
        <taxon>Eukaryota</taxon>
        <taxon>Metazoa</taxon>
        <taxon>Spiralia</taxon>
        <taxon>Gnathifera</taxon>
        <taxon>Rotifera</taxon>
        <taxon>Eurotatoria</taxon>
        <taxon>Bdelloidea</taxon>
        <taxon>Philodinida</taxon>
        <taxon>Philodinidae</taxon>
        <taxon>Rotaria</taxon>
    </lineage>
</organism>
<dbReference type="Proteomes" id="UP000663856">
    <property type="component" value="Unassembled WGS sequence"/>
</dbReference>
<reference evidence="1" key="1">
    <citation type="submission" date="2021-02" db="EMBL/GenBank/DDBJ databases">
        <authorList>
            <person name="Nowell W R."/>
        </authorList>
    </citation>
    <scope>NUCLEOTIDE SEQUENCE</scope>
</reference>
<evidence type="ECO:0000313" key="4">
    <source>
        <dbReference type="EMBL" id="CAF4365124.1"/>
    </source>
</evidence>
<dbReference type="Proteomes" id="UP000663824">
    <property type="component" value="Unassembled WGS sequence"/>
</dbReference>
<accession>A0A815V2Z8</accession>
<dbReference type="OrthoDB" id="10416866at2759"/>
<sequence length="153" mass="17739">MCELNWDDFLGKTKQDAESGIRYAITQWEGQQDEILNEFKRMCLSDHLGNDERLLEIHLIARDIVNQVCAEESSYELDDHELAALSAIFEKEYYGYIADAELVLAMDRLFSNVTDTNQHEQHLDKELVDTTSTFSILQSDQPSYPDDDMEDYC</sequence>
<keyword evidence="8" id="KW-1185">Reference proteome</keyword>
<gene>
    <name evidence="6" type="ORF">GIL414_LOCUS56068</name>
    <name evidence="1" type="ORF">KQP761_LOCUS15781</name>
    <name evidence="2" type="ORF">MBJ925_LOCUS1837</name>
    <name evidence="4" type="ORF">OVN521_LOCUS33299</name>
    <name evidence="5" type="ORF">SMN809_LOCUS50891</name>
    <name evidence="3" type="ORF">WKI299_LOCUS18985</name>
</gene>
<dbReference type="EMBL" id="CAJOBG010033793">
    <property type="protein sequence ID" value="CAF4365124.1"/>
    <property type="molecule type" value="Genomic_DNA"/>
</dbReference>
<dbReference type="Proteomes" id="UP000676336">
    <property type="component" value="Unassembled WGS sequence"/>
</dbReference>
<dbReference type="EMBL" id="CAJNRF010007822">
    <property type="protein sequence ID" value="CAF2095055.1"/>
    <property type="molecule type" value="Genomic_DNA"/>
</dbReference>
<evidence type="ECO:0000313" key="6">
    <source>
        <dbReference type="EMBL" id="CAF4981553.1"/>
    </source>
</evidence>
<comment type="caution">
    <text evidence="1">The sequence shown here is derived from an EMBL/GenBank/DDBJ whole genome shotgun (WGS) entry which is preliminary data.</text>
</comment>